<keyword evidence="2" id="KW-0812">Transmembrane</keyword>
<dbReference type="SUPFAM" id="SSF49503">
    <property type="entry name" value="Cupredoxins"/>
    <property type="match status" value="1"/>
</dbReference>
<accession>A0A5J5F0P2</accession>
<dbReference type="InterPro" id="IPR052953">
    <property type="entry name" value="Ser-rich/MCO-related"/>
</dbReference>
<evidence type="ECO:0000256" key="3">
    <source>
        <dbReference type="SAM" id="SignalP"/>
    </source>
</evidence>
<proteinExistence type="predicted"/>
<keyword evidence="2" id="KW-0472">Membrane</keyword>
<sequence length="343" mass="35909">MLRQVTTLLAVMATGVFAQSSGTASATSSAPAATHTIKVGFPIGQHAFSPDSSTANVGDTIVFEMLPQNHSVVHMDPKSPCVPWDVAGNPKSGAWWSGFYPVSDASNPSYFNQVVTTTDPIWFYCSVPGSCIDYQMVGVINPANASDLARVKALAKKANFSLSPGESIPSDGTVPSAAATTKASSSNSGGSSLSSGAIAGIVIGAVGAFALVGLLFFFVGRKKKAQELKSKTEGSDSEAAAAAAAAASHDHPPMYQDPNNPAFTDPRYSMVPGSPPPEQWGGKNGHQSYVAPAGEERNSHRLSELPSQNYDPVEIYTPGPEHHSFPTTQAEEEAGDRQRDTNH</sequence>
<feature type="region of interest" description="Disordered" evidence="1">
    <location>
        <begin position="163"/>
        <end position="192"/>
    </location>
</feature>
<dbReference type="PANTHER" id="PTHR34883">
    <property type="entry name" value="SERINE-RICH PROTEIN, PUTATIVE-RELATED-RELATED"/>
    <property type="match status" value="1"/>
</dbReference>
<dbReference type="EMBL" id="VXIS01000057">
    <property type="protein sequence ID" value="KAA8909456.1"/>
    <property type="molecule type" value="Genomic_DNA"/>
</dbReference>
<feature type="transmembrane region" description="Helical" evidence="2">
    <location>
        <begin position="197"/>
        <end position="219"/>
    </location>
</feature>
<keyword evidence="5" id="KW-1185">Reference proteome</keyword>
<dbReference type="PANTHER" id="PTHR34883:SF8">
    <property type="entry name" value="EXTRACELLULAR SERINE-RICH PROTEIN (AFU_ORTHOLOGUE AFUA_6G00670)"/>
    <property type="match status" value="1"/>
</dbReference>
<reference evidence="4 5" key="1">
    <citation type="submission" date="2019-09" db="EMBL/GenBank/DDBJ databases">
        <title>Draft genome of the ectomycorrhizal ascomycete Sphaerosporella brunnea.</title>
        <authorList>
            <consortium name="DOE Joint Genome Institute"/>
            <person name="Benucci G.M."/>
            <person name="Marozzi G."/>
            <person name="Antonielli L."/>
            <person name="Sanchez S."/>
            <person name="Marco P."/>
            <person name="Wang X."/>
            <person name="Falini L.B."/>
            <person name="Barry K."/>
            <person name="Haridas S."/>
            <person name="Lipzen A."/>
            <person name="Labutti K."/>
            <person name="Grigoriev I.V."/>
            <person name="Murat C."/>
            <person name="Martin F."/>
            <person name="Albertini E."/>
            <person name="Donnini D."/>
            <person name="Bonito G."/>
        </authorList>
    </citation>
    <scope>NUCLEOTIDE SEQUENCE [LARGE SCALE GENOMIC DNA]</scope>
    <source>
        <strain evidence="4 5">Sb_GMNB300</strain>
    </source>
</reference>
<dbReference type="OrthoDB" id="2331100at2759"/>
<dbReference type="AlphaFoldDB" id="A0A5J5F0P2"/>
<feature type="region of interest" description="Disordered" evidence="1">
    <location>
        <begin position="229"/>
        <end position="343"/>
    </location>
</feature>
<dbReference type="CDD" id="cd00920">
    <property type="entry name" value="Cupredoxin"/>
    <property type="match status" value="1"/>
</dbReference>
<dbReference type="Proteomes" id="UP000326924">
    <property type="component" value="Unassembled WGS sequence"/>
</dbReference>
<evidence type="ECO:0008006" key="6">
    <source>
        <dbReference type="Google" id="ProtNLM"/>
    </source>
</evidence>
<feature type="chain" id="PRO_5023883130" description="Cupredoxin" evidence="3">
    <location>
        <begin position="19"/>
        <end position="343"/>
    </location>
</feature>
<name>A0A5J5F0P2_9PEZI</name>
<dbReference type="Gene3D" id="2.60.40.420">
    <property type="entry name" value="Cupredoxins - blue copper proteins"/>
    <property type="match status" value="1"/>
</dbReference>
<gene>
    <name evidence="4" type="ORF">FN846DRAFT_609831</name>
</gene>
<dbReference type="CDD" id="cd12087">
    <property type="entry name" value="TM_EGFR-like"/>
    <property type="match status" value="1"/>
</dbReference>
<feature type="compositionally biased region" description="Low complexity" evidence="1">
    <location>
        <begin position="183"/>
        <end position="192"/>
    </location>
</feature>
<feature type="signal peptide" evidence="3">
    <location>
        <begin position="1"/>
        <end position="18"/>
    </location>
</feature>
<evidence type="ECO:0000256" key="2">
    <source>
        <dbReference type="SAM" id="Phobius"/>
    </source>
</evidence>
<feature type="compositionally biased region" description="Basic and acidic residues" evidence="1">
    <location>
        <begin position="294"/>
        <end position="303"/>
    </location>
</feature>
<keyword evidence="2" id="KW-1133">Transmembrane helix</keyword>
<organism evidence="4 5">
    <name type="scientific">Sphaerosporella brunnea</name>
    <dbReference type="NCBI Taxonomy" id="1250544"/>
    <lineage>
        <taxon>Eukaryota</taxon>
        <taxon>Fungi</taxon>
        <taxon>Dikarya</taxon>
        <taxon>Ascomycota</taxon>
        <taxon>Pezizomycotina</taxon>
        <taxon>Pezizomycetes</taxon>
        <taxon>Pezizales</taxon>
        <taxon>Pyronemataceae</taxon>
        <taxon>Sphaerosporella</taxon>
    </lineage>
</organism>
<protein>
    <recommendedName>
        <fullName evidence="6">Cupredoxin</fullName>
    </recommendedName>
</protein>
<evidence type="ECO:0000313" key="5">
    <source>
        <dbReference type="Proteomes" id="UP000326924"/>
    </source>
</evidence>
<comment type="caution">
    <text evidence="4">The sequence shown here is derived from an EMBL/GenBank/DDBJ whole genome shotgun (WGS) entry which is preliminary data.</text>
</comment>
<evidence type="ECO:0000313" key="4">
    <source>
        <dbReference type="EMBL" id="KAA8909456.1"/>
    </source>
</evidence>
<evidence type="ECO:0000256" key="1">
    <source>
        <dbReference type="SAM" id="MobiDB-lite"/>
    </source>
</evidence>
<keyword evidence="3" id="KW-0732">Signal</keyword>
<dbReference type="InParanoid" id="A0A5J5F0P2"/>
<dbReference type="InterPro" id="IPR008972">
    <property type="entry name" value="Cupredoxin"/>
</dbReference>